<feature type="domain" description="Histidine kinase/HSP90-like ATPase" evidence="10">
    <location>
        <begin position="286"/>
        <end position="373"/>
    </location>
</feature>
<dbReference type="Pfam" id="PF02518">
    <property type="entry name" value="HATPase_c"/>
    <property type="match status" value="1"/>
</dbReference>
<dbReference type="InterPro" id="IPR050482">
    <property type="entry name" value="Sensor_HK_TwoCompSys"/>
</dbReference>
<dbReference type="PANTHER" id="PTHR24421">
    <property type="entry name" value="NITRATE/NITRITE SENSOR PROTEIN NARX-RELATED"/>
    <property type="match status" value="1"/>
</dbReference>
<evidence type="ECO:0000313" key="13">
    <source>
        <dbReference type="Proteomes" id="UP000077701"/>
    </source>
</evidence>
<dbReference type="GO" id="GO:0005524">
    <property type="term" value="F:ATP binding"/>
    <property type="evidence" value="ECO:0007669"/>
    <property type="project" value="UniProtKB-KW"/>
</dbReference>
<dbReference type="PANTHER" id="PTHR24421:SF10">
    <property type="entry name" value="NITRATE_NITRITE SENSOR PROTEIN NARQ"/>
    <property type="match status" value="1"/>
</dbReference>
<dbReference type="Gene3D" id="3.30.565.10">
    <property type="entry name" value="Histidine kinase-like ATPase, C-terminal domain"/>
    <property type="match status" value="1"/>
</dbReference>
<keyword evidence="13" id="KW-1185">Reference proteome</keyword>
<dbReference type="CDD" id="cd16917">
    <property type="entry name" value="HATPase_UhpB-NarQ-NarX-like"/>
    <property type="match status" value="1"/>
</dbReference>
<keyword evidence="8" id="KW-0902">Two-component regulatory system</keyword>
<keyword evidence="5" id="KW-0547">Nucleotide-binding</keyword>
<evidence type="ECO:0000256" key="7">
    <source>
        <dbReference type="ARBA" id="ARBA00022840"/>
    </source>
</evidence>
<name>A0A161LN96_9ACTN</name>
<dbReference type="Proteomes" id="UP000077701">
    <property type="component" value="Unassembled WGS sequence"/>
</dbReference>
<evidence type="ECO:0000259" key="10">
    <source>
        <dbReference type="Pfam" id="PF02518"/>
    </source>
</evidence>
<feature type="transmembrane region" description="Helical" evidence="9">
    <location>
        <begin position="46"/>
        <end position="64"/>
    </location>
</feature>
<evidence type="ECO:0000256" key="4">
    <source>
        <dbReference type="ARBA" id="ARBA00022679"/>
    </source>
</evidence>
<dbReference type="SUPFAM" id="SSF55874">
    <property type="entry name" value="ATPase domain of HSP90 chaperone/DNA topoisomerase II/histidine kinase"/>
    <property type="match status" value="1"/>
</dbReference>
<accession>A0A161LN96</accession>
<sequence>MDVLLAVVFTGLTMVTLGEQHGGRIPWAQGAVAVLTVMPIAVRQRAPVLTTAVIVGALTAYALLGYGDFPNGGVGILVGLFTVAMLRGPGVAAVMFLATIAMTVVAYFTGGASTGAAAWSEIAQTSLIMAGVWALGYSTKNWALRAERLAAQAARAAADERVSIARELHDIVSHHMSVVSLQSGLAEYVLDSDPDTARTAIATAGEASREALLDMRRLLDVLRIEPGDEPDVAAGAEPVAGSGYRPQPGLAQLEELVNRTRNAGVEVELSVTGRPFPLPPGVDLCAYRIVQESLTNVLKHAGPASARVGVDYGPHTLTVRISDDGNGGDRVHASPTSHGIRGMRERAELYGGVFSAGPAKEGGFTVTLQLPLGEAR</sequence>
<dbReference type="GO" id="GO:0046983">
    <property type="term" value="F:protein dimerization activity"/>
    <property type="evidence" value="ECO:0007669"/>
    <property type="project" value="InterPro"/>
</dbReference>
<keyword evidence="7" id="KW-0067">ATP-binding</keyword>
<evidence type="ECO:0000256" key="8">
    <source>
        <dbReference type="ARBA" id="ARBA00023012"/>
    </source>
</evidence>
<reference evidence="13" key="2">
    <citation type="submission" date="2016-04" db="EMBL/GenBank/DDBJ databases">
        <title>Planomonospora sphaerica JCM9374 whole genome shotgun sequence.</title>
        <authorList>
            <person name="Suzuki T."/>
            <person name="Dohra H."/>
            <person name="Kodani S."/>
        </authorList>
    </citation>
    <scope>NUCLEOTIDE SEQUENCE [LARGE SCALE GENOMIC DNA]</scope>
    <source>
        <strain evidence="13">JCM 9374</strain>
    </source>
</reference>
<evidence type="ECO:0000256" key="3">
    <source>
        <dbReference type="ARBA" id="ARBA00022553"/>
    </source>
</evidence>
<dbReference type="InterPro" id="IPR003594">
    <property type="entry name" value="HATPase_dom"/>
</dbReference>
<evidence type="ECO:0000259" key="11">
    <source>
        <dbReference type="Pfam" id="PF07730"/>
    </source>
</evidence>
<evidence type="ECO:0000256" key="2">
    <source>
        <dbReference type="ARBA" id="ARBA00012438"/>
    </source>
</evidence>
<dbReference type="STRING" id="161355.PS9374_04742"/>
<dbReference type="Gene3D" id="1.20.5.1930">
    <property type="match status" value="1"/>
</dbReference>
<evidence type="ECO:0000256" key="5">
    <source>
        <dbReference type="ARBA" id="ARBA00022741"/>
    </source>
</evidence>
<organism evidence="12 13">
    <name type="scientific">Planomonospora sphaerica</name>
    <dbReference type="NCBI Taxonomy" id="161355"/>
    <lineage>
        <taxon>Bacteria</taxon>
        <taxon>Bacillati</taxon>
        <taxon>Actinomycetota</taxon>
        <taxon>Actinomycetes</taxon>
        <taxon>Streptosporangiales</taxon>
        <taxon>Streptosporangiaceae</taxon>
        <taxon>Planomonospora</taxon>
    </lineage>
</organism>
<keyword evidence="6 12" id="KW-0418">Kinase</keyword>
<keyword evidence="9" id="KW-0812">Transmembrane</keyword>
<dbReference type="EMBL" id="BDCX01000012">
    <property type="protein sequence ID" value="GAT69075.1"/>
    <property type="molecule type" value="Genomic_DNA"/>
</dbReference>
<dbReference type="InterPro" id="IPR011712">
    <property type="entry name" value="Sig_transdc_His_kin_sub3_dim/P"/>
</dbReference>
<feature type="transmembrane region" description="Helical" evidence="9">
    <location>
        <begin position="115"/>
        <end position="135"/>
    </location>
</feature>
<feature type="transmembrane region" description="Helical" evidence="9">
    <location>
        <begin position="76"/>
        <end position="109"/>
    </location>
</feature>
<evidence type="ECO:0000256" key="6">
    <source>
        <dbReference type="ARBA" id="ARBA00022777"/>
    </source>
</evidence>
<dbReference type="Pfam" id="PF07730">
    <property type="entry name" value="HisKA_3"/>
    <property type="match status" value="1"/>
</dbReference>
<keyword evidence="4" id="KW-0808">Transferase</keyword>
<dbReference type="GO" id="GO:0016020">
    <property type="term" value="C:membrane"/>
    <property type="evidence" value="ECO:0007669"/>
    <property type="project" value="InterPro"/>
</dbReference>
<keyword evidence="9" id="KW-1133">Transmembrane helix</keyword>
<evidence type="ECO:0000256" key="1">
    <source>
        <dbReference type="ARBA" id="ARBA00000085"/>
    </source>
</evidence>
<proteinExistence type="predicted"/>
<dbReference type="EC" id="2.7.13.3" evidence="2"/>
<evidence type="ECO:0000313" key="12">
    <source>
        <dbReference type="EMBL" id="GAT69075.1"/>
    </source>
</evidence>
<reference evidence="12 13" key="1">
    <citation type="journal article" date="2016" name="Genome Announc.">
        <title>Draft Genome Sequence of Planomonospora sphaerica JCM9374, a Rare Actinomycete.</title>
        <authorList>
            <person name="Dohra H."/>
            <person name="Suzuki T."/>
            <person name="Inoue Y."/>
            <person name="Kodani S."/>
        </authorList>
    </citation>
    <scope>NUCLEOTIDE SEQUENCE [LARGE SCALE GENOMIC DNA]</scope>
    <source>
        <strain evidence="12 13">JCM 9374</strain>
    </source>
</reference>
<evidence type="ECO:0000256" key="9">
    <source>
        <dbReference type="SAM" id="Phobius"/>
    </source>
</evidence>
<keyword evidence="3" id="KW-0597">Phosphoprotein</keyword>
<gene>
    <name evidence="12" type="ORF">PS9374_04742</name>
</gene>
<dbReference type="AlphaFoldDB" id="A0A161LN96"/>
<feature type="domain" description="Signal transduction histidine kinase subgroup 3 dimerisation and phosphoacceptor" evidence="11">
    <location>
        <begin position="160"/>
        <end position="225"/>
    </location>
</feature>
<protein>
    <recommendedName>
        <fullName evidence="2">histidine kinase</fullName>
        <ecNumber evidence="2">2.7.13.3</ecNumber>
    </recommendedName>
</protein>
<dbReference type="GO" id="GO:0000155">
    <property type="term" value="F:phosphorelay sensor kinase activity"/>
    <property type="evidence" value="ECO:0007669"/>
    <property type="project" value="InterPro"/>
</dbReference>
<comment type="catalytic activity">
    <reaction evidence="1">
        <text>ATP + protein L-histidine = ADP + protein N-phospho-L-histidine.</text>
        <dbReference type="EC" id="2.7.13.3"/>
    </reaction>
</comment>
<keyword evidence="9" id="KW-0472">Membrane</keyword>
<comment type="caution">
    <text evidence="12">The sequence shown here is derived from an EMBL/GenBank/DDBJ whole genome shotgun (WGS) entry which is preliminary data.</text>
</comment>
<dbReference type="InterPro" id="IPR036890">
    <property type="entry name" value="HATPase_C_sf"/>
</dbReference>